<dbReference type="InterPro" id="IPR009014">
    <property type="entry name" value="Transketo_C/PFOR_II"/>
</dbReference>
<dbReference type="InterPro" id="IPR029061">
    <property type="entry name" value="THDP-binding"/>
</dbReference>
<dbReference type="FunFam" id="3.40.50.970:FF:000003">
    <property type="entry name" value="Transketolase"/>
    <property type="match status" value="1"/>
</dbReference>
<dbReference type="Pfam" id="PF00456">
    <property type="entry name" value="Transketolase_N"/>
    <property type="match status" value="1"/>
</dbReference>
<dbReference type="EMBL" id="CABM01000048">
    <property type="protein sequence ID" value="CBH97976.1"/>
    <property type="molecule type" value="Genomic_DNA"/>
</dbReference>
<evidence type="ECO:0000256" key="8">
    <source>
        <dbReference type="ARBA" id="ARBA00022842"/>
    </source>
</evidence>
<feature type="domain" description="Transketolase-like pyrimidine-binding" evidence="11">
    <location>
        <begin position="390"/>
        <end position="570"/>
    </location>
</feature>
<evidence type="ECO:0000256" key="3">
    <source>
        <dbReference type="ARBA" id="ARBA00007131"/>
    </source>
</evidence>
<name>E6PSR9_9ZZZZ</name>
<evidence type="ECO:0000256" key="4">
    <source>
        <dbReference type="ARBA" id="ARBA00011738"/>
    </source>
</evidence>
<sequence>MNSHTQGEHGAEVNDASGAAQLDQRCINTLRTLSIDAVQKAGSGHPGTPLDAAPVAYCLWQRFLRYDPNAPDWPNRDRFVLSAGHASALLYSLLFLCSVKAGAGSDDPADAKPRGQAVTMAELQRFRQAGSCCTGHPEFGAAAGVETTTGPLGQGAATSVGMAMASAWLAATYNRPGFALFDHNVYALCGDGDMMEGISSEAASLAGHLKLANLCWIYDDNHISIEGSTSITFTEDVGMRFEAYGWQVVRVADANDLDALTRSFQSFIDTDDRPTLVIVQSHIGYGAPHKQDTKEAHGEPLGIEEVRLAKEFFGFDPTVQFAVPDGVQAHFGAQFGERGASAHANWTTQFDAYRAQYPDLALQIVQMQRRALPDDWDGALPSFAADPKGIATRDASGKVLNAIAAHMPWLLGGAADLAPSTKTHLTFDFAGDLQPPSDHTDRAHAYAGRNLHFGVREHAMCAVANGLSLSKLRPFAASFFVFTDYCRGAIRLSAMMGIPVIYLWTHDSISMGEDGPTHQPIEQLASFRAMPGMVLLRPADANEVMEAWKVIMRTTDRPVSLVLTRQALPTLDRSIYASATGLARGAYVLADAADGRPDVLLLATGSEVALCVAAREELMRAGIKARVISMPSWELFERESQAYRDSVLPPAVTARVSVEAASPLGWERYVGQHGAILGMRTFGLSAPGKVVEAHFGLDAAHVVAAAKQQLARQPPTLQGARP</sequence>
<evidence type="ECO:0000256" key="2">
    <source>
        <dbReference type="ARBA" id="ARBA00001964"/>
    </source>
</evidence>
<dbReference type="SMART" id="SM00861">
    <property type="entry name" value="Transket_pyr"/>
    <property type="match status" value="1"/>
</dbReference>
<evidence type="ECO:0000256" key="5">
    <source>
        <dbReference type="ARBA" id="ARBA00013152"/>
    </source>
</evidence>
<dbReference type="PANTHER" id="PTHR43522">
    <property type="entry name" value="TRANSKETOLASE"/>
    <property type="match status" value="1"/>
</dbReference>
<dbReference type="PROSITE" id="PS00802">
    <property type="entry name" value="TRANSKETOLASE_2"/>
    <property type="match status" value="1"/>
</dbReference>
<accession>E6PSR9</accession>
<evidence type="ECO:0000259" key="11">
    <source>
        <dbReference type="SMART" id="SM00861"/>
    </source>
</evidence>
<dbReference type="FunFam" id="3.40.50.920:FF:000003">
    <property type="entry name" value="Transketolase"/>
    <property type="match status" value="1"/>
</dbReference>
<dbReference type="GO" id="GO:0006098">
    <property type="term" value="P:pentose-phosphate shunt"/>
    <property type="evidence" value="ECO:0007669"/>
    <property type="project" value="TreeGrafter"/>
</dbReference>
<dbReference type="GO" id="GO:0005829">
    <property type="term" value="C:cytosol"/>
    <property type="evidence" value="ECO:0007669"/>
    <property type="project" value="TreeGrafter"/>
</dbReference>
<dbReference type="InterPro" id="IPR033247">
    <property type="entry name" value="Transketolase_fam"/>
</dbReference>
<dbReference type="InterPro" id="IPR005474">
    <property type="entry name" value="Transketolase_N"/>
</dbReference>
<keyword evidence="9" id="KW-0786">Thiamine pyrophosphate</keyword>
<comment type="cofactor">
    <cofactor evidence="2">
        <name>thiamine diphosphate</name>
        <dbReference type="ChEBI" id="CHEBI:58937"/>
    </cofactor>
</comment>
<dbReference type="InterPro" id="IPR020826">
    <property type="entry name" value="Transketolase_BS"/>
</dbReference>
<keyword evidence="7" id="KW-0479">Metal-binding</keyword>
<dbReference type="InterPro" id="IPR055152">
    <property type="entry name" value="Transketolase-like_C_2"/>
</dbReference>
<evidence type="ECO:0000256" key="7">
    <source>
        <dbReference type="ARBA" id="ARBA00022723"/>
    </source>
</evidence>
<evidence type="ECO:0000313" key="12">
    <source>
        <dbReference type="EMBL" id="CBH97976.1"/>
    </source>
</evidence>
<protein>
    <recommendedName>
        <fullName evidence="5">transketolase</fullName>
        <ecNumber evidence="5">2.2.1.1</ecNumber>
    </recommendedName>
</protein>
<dbReference type="PANTHER" id="PTHR43522:SF2">
    <property type="entry name" value="TRANSKETOLASE 1-RELATED"/>
    <property type="match status" value="1"/>
</dbReference>
<dbReference type="InterPro" id="IPR005475">
    <property type="entry name" value="Transketolase-like_Pyr-bd"/>
</dbReference>
<dbReference type="Gene3D" id="3.40.50.970">
    <property type="match status" value="2"/>
</dbReference>
<dbReference type="InterPro" id="IPR005478">
    <property type="entry name" value="Transketolase_bac-like"/>
</dbReference>
<dbReference type="CDD" id="cd07033">
    <property type="entry name" value="TPP_PYR_DXS_TK_like"/>
    <property type="match status" value="1"/>
</dbReference>
<dbReference type="AlphaFoldDB" id="E6PSR9"/>
<dbReference type="Gene3D" id="3.40.50.920">
    <property type="match status" value="1"/>
</dbReference>
<evidence type="ECO:0000256" key="1">
    <source>
        <dbReference type="ARBA" id="ARBA00001946"/>
    </source>
</evidence>
<dbReference type="EC" id="2.2.1.1" evidence="5"/>
<comment type="cofactor">
    <cofactor evidence="1">
        <name>Mg(2+)</name>
        <dbReference type="ChEBI" id="CHEBI:18420"/>
    </cofactor>
</comment>
<dbReference type="SUPFAM" id="SSF52518">
    <property type="entry name" value="Thiamin diphosphate-binding fold (THDP-binding)"/>
    <property type="match status" value="2"/>
</dbReference>
<comment type="caution">
    <text evidence="12">The sequence shown here is derived from an EMBL/GenBank/DDBJ whole genome shotgun (WGS) entry which is preliminary data.</text>
</comment>
<gene>
    <name evidence="12" type="primary">tkt</name>
    <name evidence="12" type="ORF">CARN2_3452</name>
</gene>
<proteinExistence type="inferred from homology"/>
<keyword evidence="8" id="KW-0460">Magnesium</keyword>
<dbReference type="Pfam" id="PF22613">
    <property type="entry name" value="Transketolase_C_1"/>
    <property type="match status" value="1"/>
</dbReference>
<dbReference type="Pfam" id="PF02779">
    <property type="entry name" value="Transket_pyr"/>
    <property type="match status" value="1"/>
</dbReference>
<comment type="similarity">
    <text evidence="3">Belongs to the transketolase family.</text>
</comment>
<evidence type="ECO:0000256" key="9">
    <source>
        <dbReference type="ARBA" id="ARBA00023052"/>
    </source>
</evidence>
<dbReference type="NCBIfam" id="TIGR00232">
    <property type="entry name" value="tktlase_bact"/>
    <property type="match status" value="1"/>
</dbReference>
<organism evidence="12">
    <name type="scientific">mine drainage metagenome</name>
    <dbReference type="NCBI Taxonomy" id="410659"/>
    <lineage>
        <taxon>unclassified sequences</taxon>
        <taxon>metagenomes</taxon>
        <taxon>ecological metagenomes</taxon>
    </lineage>
</organism>
<evidence type="ECO:0000256" key="6">
    <source>
        <dbReference type="ARBA" id="ARBA00022679"/>
    </source>
</evidence>
<dbReference type="CDD" id="cd02012">
    <property type="entry name" value="TPP_TK"/>
    <property type="match status" value="1"/>
</dbReference>
<comment type="catalytic activity">
    <reaction evidence="10">
        <text>D-sedoheptulose 7-phosphate + D-glyceraldehyde 3-phosphate = aldehydo-D-ribose 5-phosphate + D-xylulose 5-phosphate</text>
        <dbReference type="Rhea" id="RHEA:10508"/>
        <dbReference type="ChEBI" id="CHEBI:57483"/>
        <dbReference type="ChEBI" id="CHEBI:57737"/>
        <dbReference type="ChEBI" id="CHEBI:58273"/>
        <dbReference type="ChEBI" id="CHEBI:59776"/>
        <dbReference type="EC" id="2.2.1.1"/>
    </reaction>
</comment>
<reference evidence="12" key="1">
    <citation type="submission" date="2009-10" db="EMBL/GenBank/DDBJ databases">
        <title>Diversity of trophic interactions inside an arsenic-rich microbial ecosystem.</title>
        <authorList>
            <person name="Bertin P.N."/>
            <person name="Heinrich-Salmeron A."/>
            <person name="Pelletier E."/>
            <person name="Goulhen-Chollet F."/>
            <person name="Arsene-Ploetze F."/>
            <person name="Gallien S."/>
            <person name="Calteau A."/>
            <person name="Vallenet D."/>
            <person name="Casiot C."/>
            <person name="Chane-Woon-Ming B."/>
            <person name="Giloteaux L."/>
            <person name="Barakat M."/>
            <person name="Bonnefoy V."/>
            <person name="Bruneel O."/>
            <person name="Chandler M."/>
            <person name="Cleiss J."/>
            <person name="Duran R."/>
            <person name="Elbaz-Poulichet F."/>
            <person name="Fonknechten N."/>
            <person name="Lauga B."/>
            <person name="Mornico D."/>
            <person name="Ortet P."/>
            <person name="Schaeffer C."/>
            <person name="Siguier P."/>
            <person name="Alexander Thil Smith A."/>
            <person name="Van Dorsselaer A."/>
            <person name="Weissenbach J."/>
            <person name="Medigue C."/>
            <person name="Le Paslier D."/>
        </authorList>
    </citation>
    <scope>NUCLEOTIDE SEQUENCE</scope>
</reference>
<evidence type="ECO:0000256" key="10">
    <source>
        <dbReference type="ARBA" id="ARBA00049473"/>
    </source>
</evidence>
<dbReference type="GO" id="GO:0004802">
    <property type="term" value="F:transketolase activity"/>
    <property type="evidence" value="ECO:0007669"/>
    <property type="project" value="UniProtKB-EC"/>
</dbReference>
<dbReference type="SUPFAM" id="SSF52922">
    <property type="entry name" value="TK C-terminal domain-like"/>
    <property type="match status" value="1"/>
</dbReference>
<dbReference type="GO" id="GO:0046872">
    <property type="term" value="F:metal ion binding"/>
    <property type="evidence" value="ECO:0007669"/>
    <property type="project" value="UniProtKB-KW"/>
</dbReference>
<comment type="subunit">
    <text evidence="4">Homodimer.</text>
</comment>
<keyword evidence="6 12" id="KW-0808">Transferase</keyword>
<dbReference type="FunFam" id="3.40.50.970:FF:000004">
    <property type="entry name" value="Transketolase"/>
    <property type="match status" value="1"/>
</dbReference>